<dbReference type="Gene3D" id="2.40.50.140">
    <property type="entry name" value="Nucleic acid-binding proteins"/>
    <property type="match status" value="1"/>
</dbReference>
<evidence type="ECO:0000256" key="3">
    <source>
        <dbReference type="SAM" id="MobiDB-lite"/>
    </source>
</evidence>
<feature type="transmembrane region" description="Helical" evidence="4">
    <location>
        <begin position="157"/>
        <end position="179"/>
    </location>
</feature>
<sequence length="213" mass="24235">MPKGGKNNRRGKKEDGENKRELIFKEDGQEYAQVVKMLGNGRLEAKCQDGESRLAQIRGQMRKKVWIVVGDIILLSLREFQDDRADVIHRYTPDEARNLKTYGELKDFQLVENQEAGGEEDEEGGIEFEEADIDDICKSIVLQSCLKRQLLIAYAEMVGLVFLIYENASNYLVFIALFLSPYHMVHNIMDAVMPVACGLRNSEEWDGAVSKLT</sequence>
<keyword evidence="4" id="KW-0472">Membrane</keyword>
<dbReference type="PROSITE" id="PS50832">
    <property type="entry name" value="S1_IF1_TYPE"/>
    <property type="match status" value="1"/>
</dbReference>
<evidence type="ECO:0000256" key="2">
    <source>
        <dbReference type="RuleBase" id="RU004364"/>
    </source>
</evidence>
<dbReference type="SUPFAM" id="SSF50249">
    <property type="entry name" value="Nucleic acid-binding proteins"/>
    <property type="match status" value="1"/>
</dbReference>
<evidence type="ECO:0000259" key="5">
    <source>
        <dbReference type="PROSITE" id="PS50832"/>
    </source>
</evidence>
<dbReference type="GO" id="GO:0003743">
    <property type="term" value="F:translation initiation factor activity"/>
    <property type="evidence" value="ECO:0007669"/>
    <property type="project" value="UniProtKB-UniRule"/>
</dbReference>
<evidence type="ECO:0000256" key="1">
    <source>
        <dbReference type="PROSITE-ProRule" id="PRU00181"/>
    </source>
</evidence>
<keyword evidence="1" id="KW-0648">Protein biosynthesis</keyword>
<dbReference type="CDD" id="cd05793">
    <property type="entry name" value="S1_IF1A"/>
    <property type="match status" value="1"/>
</dbReference>
<gene>
    <name evidence="6" type="ORF">I313_03934</name>
</gene>
<dbReference type="OrthoDB" id="274995at2759"/>
<reference evidence="6 7" key="1">
    <citation type="submission" date="2015-01" db="EMBL/GenBank/DDBJ databases">
        <title>The Genome Sequence of Cryptococcus gattii Ram5.</title>
        <authorList>
            <consortium name="The Broad Institute Genomics Platform"/>
            <person name="Cuomo C."/>
            <person name="Litvintseva A."/>
            <person name="Chen Y."/>
            <person name="Heitman J."/>
            <person name="Sun S."/>
            <person name="Springer D."/>
            <person name="Dromer F."/>
            <person name="Young S."/>
            <person name="Zeng Q."/>
            <person name="Gargeya S."/>
            <person name="Abouelleil A."/>
            <person name="Alvarado L."/>
            <person name="Chapman S.B."/>
            <person name="Gainer-Dewar J."/>
            <person name="Goldberg J."/>
            <person name="Griggs A."/>
            <person name="Gujja S."/>
            <person name="Hansen M."/>
            <person name="Howarth C."/>
            <person name="Imamovic A."/>
            <person name="Larimer J."/>
            <person name="Murphy C."/>
            <person name="Naylor J."/>
            <person name="Pearson M."/>
            <person name="Priest M."/>
            <person name="Roberts A."/>
            <person name="Saif S."/>
            <person name="Shea T."/>
            <person name="Sykes S."/>
            <person name="Wortman J."/>
            <person name="Nusbaum C."/>
            <person name="Birren B."/>
        </authorList>
    </citation>
    <scope>NUCLEOTIDE SEQUENCE [LARGE SCALE GENOMIC DNA]</scope>
    <source>
        <strain evidence="6 7">Ram5</strain>
    </source>
</reference>
<accession>A0A0D0TVX9</accession>
<feature type="domain" description="S1-like" evidence="5">
    <location>
        <begin position="18"/>
        <end position="92"/>
    </location>
</feature>
<dbReference type="SMART" id="SM00652">
    <property type="entry name" value="eIF1a"/>
    <property type="match status" value="1"/>
</dbReference>
<evidence type="ECO:0000313" key="6">
    <source>
        <dbReference type="EMBL" id="KIR40013.1"/>
    </source>
</evidence>
<keyword evidence="7" id="KW-1185">Reference proteome</keyword>
<proteinExistence type="inferred from homology"/>
<evidence type="ECO:0000313" key="7">
    <source>
        <dbReference type="Proteomes" id="UP000053392"/>
    </source>
</evidence>
<dbReference type="PANTHER" id="PTHR21668">
    <property type="entry name" value="EIF-1A"/>
    <property type="match status" value="1"/>
</dbReference>
<dbReference type="Pfam" id="PF01176">
    <property type="entry name" value="eIF-1a"/>
    <property type="match status" value="1"/>
</dbReference>
<feature type="compositionally biased region" description="Basic residues" evidence="3">
    <location>
        <begin position="1"/>
        <end position="11"/>
    </location>
</feature>
<feature type="region of interest" description="Disordered" evidence="3">
    <location>
        <begin position="1"/>
        <end position="21"/>
    </location>
</feature>
<dbReference type="AlphaFoldDB" id="A0A0D0TVX9"/>
<dbReference type="HAMAP" id="MF_00216">
    <property type="entry name" value="aIF_1A"/>
    <property type="match status" value="1"/>
</dbReference>
<dbReference type="InterPro" id="IPR012340">
    <property type="entry name" value="NA-bd_OB-fold"/>
</dbReference>
<dbReference type="InterPro" id="IPR001253">
    <property type="entry name" value="TIF_eIF-1A"/>
</dbReference>
<keyword evidence="1 6" id="KW-0396">Initiation factor</keyword>
<dbReference type="HOGENOM" id="CLU_1294344_0_0_1"/>
<organism evidence="6 7">
    <name type="scientific">Cryptococcus deuterogattii Ram5</name>
    <dbReference type="NCBI Taxonomy" id="1296110"/>
    <lineage>
        <taxon>Eukaryota</taxon>
        <taxon>Fungi</taxon>
        <taxon>Dikarya</taxon>
        <taxon>Basidiomycota</taxon>
        <taxon>Agaricomycotina</taxon>
        <taxon>Tremellomycetes</taxon>
        <taxon>Tremellales</taxon>
        <taxon>Cryptococcaceae</taxon>
        <taxon>Cryptococcus</taxon>
        <taxon>Cryptococcus gattii species complex</taxon>
    </lineage>
</organism>
<dbReference type="GO" id="GO:0003723">
    <property type="term" value="F:RNA binding"/>
    <property type="evidence" value="ECO:0007669"/>
    <property type="project" value="InterPro"/>
</dbReference>
<protein>
    <submittedName>
        <fullName evidence="6">Translation initiation factor eIF-1A</fullName>
    </submittedName>
</protein>
<dbReference type="InterPro" id="IPR006196">
    <property type="entry name" value="RNA-binding_domain_S1_IF1"/>
</dbReference>
<dbReference type="Proteomes" id="UP000053392">
    <property type="component" value="Unassembled WGS sequence"/>
</dbReference>
<keyword evidence="4" id="KW-1133">Transmembrane helix</keyword>
<feature type="compositionally biased region" description="Basic and acidic residues" evidence="3">
    <location>
        <begin position="12"/>
        <end position="21"/>
    </location>
</feature>
<keyword evidence="4" id="KW-0812">Transmembrane</keyword>
<dbReference type="EMBL" id="KN847904">
    <property type="protein sequence ID" value="KIR40013.1"/>
    <property type="molecule type" value="Genomic_DNA"/>
</dbReference>
<evidence type="ECO:0000256" key="4">
    <source>
        <dbReference type="SAM" id="Phobius"/>
    </source>
</evidence>
<comment type="similarity">
    <text evidence="2">Belongs to the eIF-1A family.</text>
</comment>
<dbReference type="NCBIfam" id="TIGR00523">
    <property type="entry name" value="eIF-1A"/>
    <property type="match status" value="1"/>
</dbReference>
<name>A0A0D0TVX9_9TREE</name>